<keyword evidence="3" id="KW-1185">Reference proteome</keyword>
<dbReference type="AlphaFoldDB" id="A0A5A7P371"/>
<name>A0A5A7P371_STRAF</name>
<evidence type="ECO:0000313" key="3">
    <source>
        <dbReference type="Proteomes" id="UP000325081"/>
    </source>
</evidence>
<protein>
    <submittedName>
        <fullName evidence="2">DNA protection during starvation protein</fullName>
    </submittedName>
</protein>
<sequence length="114" mass="13447">MPPHGDDKGGRERTVSNAGEEQPRRENLYTSIRKETYNYKNEAASNWKIRGSNYQVVQNLNNYKIKGRCNFFDNRAFQIRHRQSHHSLVTFESKSSNKTHSKENTTKLIWAKFK</sequence>
<evidence type="ECO:0000256" key="1">
    <source>
        <dbReference type="SAM" id="MobiDB-lite"/>
    </source>
</evidence>
<comment type="caution">
    <text evidence="2">The sequence shown here is derived from an EMBL/GenBank/DDBJ whole genome shotgun (WGS) entry which is preliminary data.</text>
</comment>
<accession>A0A5A7P371</accession>
<evidence type="ECO:0000313" key="2">
    <source>
        <dbReference type="EMBL" id="GER27189.1"/>
    </source>
</evidence>
<proteinExistence type="predicted"/>
<feature type="compositionally biased region" description="Basic and acidic residues" evidence="1">
    <location>
        <begin position="1"/>
        <end position="14"/>
    </location>
</feature>
<dbReference type="EMBL" id="BKCP01001558">
    <property type="protein sequence ID" value="GER27189.1"/>
    <property type="molecule type" value="Genomic_DNA"/>
</dbReference>
<feature type="region of interest" description="Disordered" evidence="1">
    <location>
        <begin position="1"/>
        <end position="27"/>
    </location>
</feature>
<gene>
    <name evidence="2" type="ORF">STAS_02869</name>
</gene>
<dbReference type="Proteomes" id="UP000325081">
    <property type="component" value="Unassembled WGS sequence"/>
</dbReference>
<organism evidence="2 3">
    <name type="scientific">Striga asiatica</name>
    <name type="common">Asiatic witchweed</name>
    <name type="synonym">Buchnera asiatica</name>
    <dbReference type="NCBI Taxonomy" id="4170"/>
    <lineage>
        <taxon>Eukaryota</taxon>
        <taxon>Viridiplantae</taxon>
        <taxon>Streptophyta</taxon>
        <taxon>Embryophyta</taxon>
        <taxon>Tracheophyta</taxon>
        <taxon>Spermatophyta</taxon>
        <taxon>Magnoliopsida</taxon>
        <taxon>eudicotyledons</taxon>
        <taxon>Gunneridae</taxon>
        <taxon>Pentapetalae</taxon>
        <taxon>asterids</taxon>
        <taxon>lamiids</taxon>
        <taxon>Lamiales</taxon>
        <taxon>Orobanchaceae</taxon>
        <taxon>Buchnereae</taxon>
        <taxon>Striga</taxon>
    </lineage>
</organism>
<reference evidence="3" key="1">
    <citation type="journal article" date="2019" name="Curr. Biol.">
        <title>Genome Sequence of Striga asiatica Provides Insight into the Evolution of Plant Parasitism.</title>
        <authorList>
            <person name="Yoshida S."/>
            <person name="Kim S."/>
            <person name="Wafula E.K."/>
            <person name="Tanskanen J."/>
            <person name="Kim Y.M."/>
            <person name="Honaas L."/>
            <person name="Yang Z."/>
            <person name="Spallek T."/>
            <person name="Conn C.E."/>
            <person name="Ichihashi Y."/>
            <person name="Cheong K."/>
            <person name="Cui S."/>
            <person name="Der J.P."/>
            <person name="Gundlach H."/>
            <person name="Jiao Y."/>
            <person name="Hori C."/>
            <person name="Ishida J.K."/>
            <person name="Kasahara H."/>
            <person name="Kiba T."/>
            <person name="Kim M.S."/>
            <person name="Koo N."/>
            <person name="Laohavisit A."/>
            <person name="Lee Y.H."/>
            <person name="Lumba S."/>
            <person name="McCourt P."/>
            <person name="Mortimer J.C."/>
            <person name="Mutuku J.M."/>
            <person name="Nomura T."/>
            <person name="Sasaki-Sekimoto Y."/>
            <person name="Seto Y."/>
            <person name="Wang Y."/>
            <person name="Wakatake T."/>
            <person name="Sakakibara H."/>
            <person name="Demura T."/>
            <person name="Yamaguchi S."/>
            <person name="Yoneyama K."/>
            <person name="Manabe R.I."/>
            <person name="Nelson D.C."/>
            <person name="Schulman A.H."/>
            <person name="Timko M.P."/>
            <person name="dePamphilis C.W."/>
            <person name="Choi D."/>
            <person name="Shirasu K."/>
        </authorList>
    </citation>
    <scope>NUCLEOTIDE SEQUENCE [LARGE SCALE GENOMIC DNA]</scope>
    <source>
        <strain evidence="3">cv. UVA1</strain>
    </source>
</reference>